<evidence type="ECO:0000256" key="1">
    <source>
        <dbReference type="SAM" id="MobiDB-lite"/>
    </source>
</evidence>
<evidence type="ECO:0008006" key="5">
    <source>
        <dbReference type="Google" id="ProtNLM"/>
    </source>
</evidence>
<name>A0A918WK88_9BACT</name>
<dbReference type="Proteomes" id="UP000644507">
    <property type="component" value="Unassembled WGS sequence"/>
</dbReference>
<evidence type="ECO:0000313" key="3">
    <source>
        <dbReference type="EMBL" id="GHC55145.1"/>
    </source>
</evidence>
<evidence type="ECO:0000256" key="2">
    <source>
        <dbReference type="SAM" id="SignalP"/>
    </source>
</evidence>
<accession>A0A918WK88</accession>
<feature type="region of interest" description="Disordered" evidence="1">
    <location>
        <begin position="101"/>
        <end position="138"/>
    </location>
</feature>
<keyword evidence="2" id="KW-0732">Signal</keyword>
<reference evidence="3" key="2">
    <citation type="submission" date="2020-09" db="EMBL/GenBank/DDBJ databases">
        <authorList>
            <person name="Sun Q."/>
            <person name="Kim S."/>
        </authorList>
    </citation>
    <scope>NUCLEOTIDE SEQUENCE</scope>
    <source>
        <strain evidence="3">KCTC 12988</strain>
    </source>
</reference>
<protein>
    <recommendedName>
        <fullName evidence="5">Calx-beta domain-containing protein</fullName>
    </recommendedName>
</protein>
<dbReference type="AlphaFoldDB" id="A0A918WK88"/>
<feature type="signal peptide" evidence="2">
    <location>
        <begin position="1"/>
        <end position="17"/>
    </location>
</feature>
<feature type="compositionally biased region" description="Gly residues" evidence="1">
    <location>
        <begin position="103"/>
        <end position="133"/>
    </location>
</feature>
<organism evidence="3 4">
    <name type="scientific">Roseibacillus persicicus</name>
    <dbReference type="NCBI Taxonomy" id="454148"/>
    <lineage>
        <taxon>Bacteria</taxon>
        <taxon>Pseudomonadati</taxon>
        <taxon>Verrucomicrobiota</taxon>
        <taxon>Verrucomicrobiia</taxon>
        <taxon>Verrucomicrobiales</taxon>
        <taxon>Verrucomicrobiaceae</taxon>
        <taxon>Roseibacillus</taxon>
    </lineage>
</organism>
<reference evidence="3" key="1">
    <citation type="journal article" date="2014" name="Int. J. Syst. Evol. Microbiol.">
        <title>Complete genome sequence of Corynebacterium casei LMG S-19264T (=DSM 44701T), isolated from a smear-ripened cheese.</title>
        <authorList>
            <consortium name="US DOE Joint Genome Institute (JGI-PGF)"/>
            <person name="Walter F."/>
            <person name="Albersmeier A."/>
            <person name="Kalinowski J."/>
            <person name="Ruckert C."/>
        </authorList>
    </citation>
    <scope>NUCLEOTIDE SEQUENCE</scope>
    <source>
        <strain evidence="3">KCTC 12988</strain>
    </source>
</reference>
<proteinExistence type="predicted"/>
<evidence type="ECO:0000313" key="4">
    <source>
        <dbReference type="Proteomes" id="UP000644507"/>
    </source>
</evidence>
<gene>
    <name evidence="3" type="ORF">GCM10007100_22080</name>
</gene>
<comment type="caution">
    <text evidence="3">The sequence shown here is derived from an EMBL/GenBank/DDBJ whole genome shotgun (WGS) entry which is preliminary data.</text>
</comment>
<sequence length="388" mass="38782">MKLAAALLVGLSSFAFSQEFTSGSDGSDGDLSLGTDSSRTLQVPEDGIFNFGTVTLGARSNLYFIANRANTPIYILAEGDVNLGGRIHVSAPSNMNRPQAGLGAPGGGFAGGTGGENPGDGLGPGGGKGGTEGSGSVYRGSGSYASRGTVAQTLTTNGEIYGNPLLIPLIGGSGGGGSTNGFGGAGGAGAICIASTTKITCNWNSYYQVPLFYAIGGASNSGTGSGSGGAVRLVAPDVSGTALFNLSGGNTSYAGYGRARIDSLNPSQFSLAASNSNSYITFGNNLVVFPPEQPSIRITEAAGRTIAPEVTDPVFVLLPVGAPSEQTVTLSVSDFGTVVPLRVTVTPEQGEKATYDTTIDNTAGGTTSGSVTVQIPAGTSTRVDAWTR</sequence>
<dbReference type="RefSeq" id="WP_189570018.1">
    <property type="nucleotide sequence ID" value="NZ_BMXI01000009.1"/>
</dbReference>
<feature type="chain" id="PRO_5036813950" description="Calx-beta domain-containing protein" evidence="2">
    <location>
        <begin position="18"/>
        <end position="388"/>
    </location>
</feature>
<dbReference type="EMBL" id="BMXI01000009">
    <property type="protein sequence ID" value="GHC55145.1"/>
    <property type="molecule type" value="Genomic_DNA"/>
</dbReference>
<keyword evidence="4" id="KW-1185">Reference proteome</keyword>